<evidence type="ECO:0000313" key="2">
    <source>
        <dbReference type="EMBL" id="OOK71163.1"/>
    </source>
</evidence>
<dbReference type="Proteomes" id="UP000188532">
    <property type="component" value="Unassembled WGS sequence"/>
</dbReference>
<organism evidence="2 3">
    <name type="scientific">Mycobacterium kansasii</name>
    <dbReference type="NCBI Taxonomy" id="1768"/>
    <lineage>
        <taxon>Bacteria</taxon>
        <taxon>Bacillati</taxon>
        <taxon>Actinomycetota</taxon>
        <taxon>Actinomycetes</taxon>
        <taxon>Mycobacteriales</taxon>
        <taxon>Mycobacteriaceae</taxon>
        <taxon>Mycobacterium</taxon>
    </lineage>
</organism>
<sequence>MFGMIEKEDEAKRQEVLQRRAANAPAPGAKPKRLPKAASGGGDGSVAEPVSDADAEGGVKKTDSADQSPEGKSEKEPRTPAGKPPQTGRNNAPPAAHRARVRGPRSANGKSATQPLRDERHDRPESLSRMPRNIANTDP</sequence>
<protein>
    <submittedName>
        <fullName evidence="2">Uncharacterized protein</fullName>
    </submittedName>
</protein>
<reference evidence="2 3" key="1">
    <citation type="submission" date="2017-02" db="EMBL/GenBank/DDBJ databases">
        <title>Complete genome sequences of Mycobacterium kansasii strains isolated from rhesus macaques.</title>
        <authorList>
            <person name="Panda A."/>
            <person name="Nagaraj S."/>
            <person name="Zhao X."/>
            <person name="Tettelin H."/>
            <person name="Detolla L.J."/>
        </authorList>
    </citation>
    <scope>NUCLEOTIDE SEQUENCE [LARGE SCALE GENOMIC DNA]</scope>
    <source>
        <strain evidence="2 3">11-3469</strain>
    </source>
</reference>
<feature type="compositionally biased region" description="Basic and acidic residues" evidence="1">
    <location>
        <begin position="116"/>
        <end position="126"/>
    </location>
</feature>
<gene>
    <name evidence="2" type="ORF">BZL29_5550</name>
</gene>
<comment type="caution">
    <text evidence="2">The sequence shown here is derived from an EMBL/GenBank/DDBJ whole genome shotgun (WGS) entry which is preliminary data.</text>
</comment>
<evidence type="ECO:0000256" key="1">
    <source>
        <dbReference type="SAM" id="MobiDB-lite"/>
    </source>
</evidence>
<evidence type="ECO:0000313" key="3">
    <source>
        <dbReference type="Proteomes" id="UP000188532"/>
    </source>
</evidence>
<feature type="compositionally biased region" description="Basic and acidic residues" evidence="1">
    <location>
        <begin position="57"/>
        <end position="78"/>
    </location>
</feature>
<feature type="compositionally biased region" description="Low complexity" evidence="1">
    <location>
        <begin position="19"/>
        <end position="29"/>
    </location>
</feature>
<name>A0A1V3WVX8_MYCKA</name>
<accession>A0A1V3WVX8</accession>
<dbReference type="EMBL" id="MVBN01000006">
    <property type="protein sequence ID" value="OOK71163.1"/>
    <property type="molecule type" value="Genomic_DNA"/>
</dbReference>
<dbReference type="AlphaFoldDB" id="A0A1V3WVX8"/>
<feature type="compositionally biased region" description="Basic and acidic residues" evidence="1">
    <location>
        <begin position="1"/>
        <end position="18"/>
    </location>
</feature>
<feature type="region of interest" description="Disordered" evidence="1">
    <location>
        <begin position="1"/>
        <end position="139"/>
    </location>
</feature>
<proteinExistence type="predicted"/>